<organism evidence="1 2">
    <name type="scientific">Kribbella pittospori</name>
    <dbReference type="NCBI Taxonomy" id="722689"/>
    <lineage>
        <taxon>Bacteria</taxon>
        <taxon>Bacillati</taxon>
        <taxon>Actinomycetota</taxon>
        <taxon>Actinomycetes</taxon>
        <taxon>Propionibacteriales</taxon>
        <taxon>Kribbellaceae</taxon>
        <taxon>Kribbella</taxon>
    </lineage>
</organism>
<comment type="caution">
    <text evidence="1">The sequence shown here is derived from an EMBL/GenBank/DDBJ whole genome shotgun (WGS) entry which is preliminary data.</text>
</comment>
<keyword evidence="2" id="KW-1185">Reference proteome</keyword>
<evidence type="ECO:0000313" key="2">
    <source>
        <dbReference type="Proteomes" id="UP000291144"/>
    </source>
</evidence>
<evidence type="ECO:0000313" key="1">
    <source>
        <dbReference type="EMBL" id="TCC47007.1"/>
    </source>
</evidence>
<reference evidence="1 2" key="1">
    <citation type="submission" date="2019-02" db="EMBL/GenBank/DDBJ databases">
        <title>Kribbella capetownensis sp. nov. and Kribbella speibonae sp. nov., isolated from soil.</title>
        <authorList>
            <person name="Curtis S.M."/>
            <person name="Norton I."/>
            <person name="Everest G.J."/>
            <person name="Meyers P.R."/>
        </authorList>
    </citation>
    <scope>NUCLEOTIDE SEQUENCE [LARGE SCALE GENOMIC DNA]</scope>
    <source>
        <strain evidence="1 2">NRRL B-24813</strain>
    </source>
</reference>
<dbReference type="Proteomes" id="UP000291144">
    <property type="component" value="Unassembled WGS sequence"/>
</dbReference>
<name>A0A4R0JKZ5_9ACTN</name>
<accession>A0A4R0JKZ5</accession>
<gene>
    <name evidence="1" type="ORF">E0H73_43435</name>
</gene>
<protein>
    <submittedName>
        <fullName evidence="1">Uncharacterized protein</fullName>
    </submittedName>
</protein>
<dbReference type="AlphaFoldDB" id="A0A4R0JKZ5"/>
<dbReference type="EMBL" id="SJKB01000031">
    <property type="protein sequence ID" value="TCC47007.1"/>
    <property type="molecule type" value="Genomic_DNA"/>
</dbReference>
<dbReference type="RefSeq" id="WP_131366817.1">
    <property type="nucleotide sequence ID" value="NZ_SJKB01000031.1"/>
</dbReference>
<sequence length="94" mass="10192">MSIFRRQADPTEAVLRRLSRTMRWFRPPLADAPTQLAQLAHLAQHRLCPAIDQGDAAPAVTALAIAEEALAAADLDHEPGAKLDEALTLAPVFQ</sequence>
<proteinExistence type="predicted"/>